<dbReference type="InterPro" id="IPR003029">
    <property type="entry name" value="S1_domain"/>
</dbReference>
<dbReference type="Pfam" id="PF00575">
    <property type="entry name" value="S1"/>
    <property type="match status" value="1"/>
</dbReference>
<dbReference type="RefSeq" id="WP_373657102.1">
    <property type="nucleotide sequence ID" value="NZ_JBGUAW010000012.1"/>
</dbReference>
<proteinExistence type="inferred from homology"/>
<dbReference type="Pfam" id="PF08461">
    <property type="entry name" value="WHD_RNase_R"/>
    <property type="match status" value="1"/>
</dbReference>
<accession>A0ABV4TYB6</accession>
<sequence length="744" mass="84769">MANFEDDPQRDREAERYERPIPSREFILDFLREHTNAPVDEEFVANGLEMEDEEQRTALNRRLRAMERDGQLIRTRRNLYGLPERMDLVRGKVTAHPDGFGFLVPEDRDQKDLFLSPREMRQVMHGDRVVARLVGFDKRGRPEGAVVRIVERGQERVVGRLDEEDGIHFVVPDEKRLTQNILVPPGEDGGAKLGEIVSLEIIHYPTPKKQPTGRVIEIVGEHLTPEVEVEIVMRKHGIPHTWPDEVLTEAEKVPQSVSPEDIGDREDLRALPLVTIDGADARDFDDAVFAERAGDGFRLIVAIADVSSYVKPNASLDKEGYHRGNSTYFPQRVVPMLPEALSNGICSLNPGVDRLTLACEMHVTSDGEVDQYRFFEAVMHSHARLTYSQVAAMMEDGDEAVREEYSHLLPQLETLYELYRTLHKARVERGAIEFEGLETQIVFGENNQIEMIVPYERRDAHRLIEECMLAANESAARLFADKKEPALFRVHEPPAEEKLENLRDFLKTIGLDLGPEDPPTPKSFGRVLEEARGRRDGHLIETVMLRSMQQAQYRPDNQGHFGLSYDHYTHFTSPIRRYPDLVVHRRIKDILAGRRVKEGKKEAFKANLAEIGEHTSATERRSELAERETVDWLKCQYMQEHLGEEYDAVIAGVTGFGVFAELTGVYVEGLVHITNLEDDYYHFDPVHHLLRGERTGRIYQLGDPLRVKVARVDVDDLKIDLGLVKSPAEMGAHQEEAEPSTADD</sequence>
<feature type="domain" description="S1 motif" evidence="9">
    <location>
        <begin position="643"/>
        <end position="724"/>
    </location>
</feature>
<dbReference type="InterPro" id="IPR004476">
    <property type="entry name" value="RNase_II/RNase_R"/>
</dbReference>
<dbReference type="PROSITE" id="PS50126">
    <property type="entry name" value="S1"/>
    <property type="match status" value="1"/>
</dbReference>
<evidence type="ECO:0000256" key="8">
    <source>
        <dbReference type="HAMAP-Rule" id="MF_01895"/>
    </source>
</evidence>
<comment type="subcellular location">
    <subcellularLocation>
        <location evidence="2 8">Cytoplasm</location>
    </subcellularLocation>
</comment>
<comment type="catalytic activity">
    <reaction evidence="1 8">
        <text>Exonucleolytic cleavage in the 3'- to 5'-direction to yield nucleoside 5'-phosphates.</text>
        <dbReference type="EC" id="3.1.13.1"/>
    </reaction>
</comment>
<keyword evidence="11" id="KW-1185">Reference proteome</keyword>
<evidence type="ECO:0000256" key="5">
    <source>
        <dbReference type="ARBA" id="ARBA00022801"/>
    </source>
</evidence>
<reference evidence="10 11" key="1">
    <citation type="submission" date="2024-08" db="EMBL/GenBank/DDBJ databases">
        <title>Whole-genome sequencing of halo(alkali)philic microorganisms from hypersaline lakes.</title>
        <authorList>
            <person name="Sorokin D.Y."/>
            <person name="Merkel A.Y."/>
            <person name="Messina E."/>
            <person name="Yakimov M."/>
        </authorList>
    </citation>
    <scope>NUCLEOTIDE SEQUENCE [LARGE SCALE GENOMIC DNA]</scope>
    <source>
        <strain evidence="10 11">Cl-TMA</strain>
    </source>
</reference>
<dbReference type="SUPFAM" id="SSF50249">
    <property type="entry name" value="Nucleic acid-binding proteins"/>
    <property type="match status" value="4"/>
</dbReference>
<evidence type="ECO:0000256" key="4">
    <source>
        <dbReference type="ARBA" id="ARBA00022722"/>
    </source>
</evidence>
<keyword evidence="3 8" id="KW-0963">Cytoplasm</keyword>
<organism evidence="10 11">
    <name type="scientific">Thiohalorhabdus methylotrophus</name>
    <dbReference type="NCBI Taxonomy" id="3242694"/>
    <lineage>
        <taxon>Bacteria</taxon>
        <taxon>Pseudomonadati</taxon>
        <taxon>Pseudomonadota</taxon>
        <taxon>Gammaproteobacteria</taxon>
        <taxon>Thiohalorhabdales</taxon>
        <taxon>Thiohalorhabdaceae</taxon>
        <taxon>Thiohalorhabdus</taxon>
    </lineage>
</organism>
<evidence type="ECO:0000256" key="1">
    <source>
        <dbReference type="ARBA" id="ARBA00001849"/>
    </source>
</evidence>
<protein>
    <recommendedName>
        <fullName evidence="8">Ribonuclease R</fullName>
        <shortName evidence="8">RNase R</shortName>
        <ecNumber evidence="8">3.1.13.1</ecNumber>
    </recommendedName>
</protein>
<dbReference type="InterPro" id="IPR013223">
    <property type="entry name" value="RNase_B_OB_dom"/>
</dbReference>
<dbReference type="EC" id="3.1.13.1" evidence="8"/>
<keyword evidence="5 8" id="KW-0378">Hydrolase</keyword>
<dbReference type="EMBL" id="JBGUAW010000012">
    <property type="protein sequence ID" value="MFA9462312.1"/>
    <property type="molecule type" value="Genomic_DNA"/>
</dbReference>
<dbReference type="Pfam" id="PF08206">
    <property type="entry name" value="OB_RNB"/>
    <property type="match status" value="1"/>
</dbReference>
<dbReference type="Gene3D" id="2.40.50.140">
    <property type="entry name" value="Nucleic acid-binding proteins"/>
    <property type="match status" value="2"/>
</dbReference>
<dbReference type="PANTHER" id="PTHR23355">
    <property type="entry name" value="RIBONUCLEASE"/>
    <property type="match status" value="1"/>
</dbReference>
<dbReference type="InterPro" id="IPR050180">
    <property type="entry name" value="RNR_Ribonuclease"/>
</dbReference>
<evidence type="ECO:0000256" key="3">
    <source>
        <dbReference type="ARBA" id="ARBA00022490"/>
    </source>
</evidence>
<dbReference type="SMART" id="SM00357">
    <property type="entry name" value="CSP"/>
    <property type="match status" value="1"/>
</dbReference>
<keyword evidence="4 8" id="KW-0540">Nuclease</keyword>
<dbReference type="InterPro" id="IPR012340">
    <property type="entry name" value="NA-bd_OB-fold"/>
</dbReference>
<dbReference type="Pfam" id="PF00773">
    <property type="entry name" value="RNB"/>
    <property type="match status" value="1"/>
</dbReference>
<dbReference type="PROSITE" id="PS01175">
    <property type="entry name" value="RIBONUCLEASE_II"/>
    <property type="match status" value="1"/>
</dbReference>
<evidence type="ECO:0000256" key="6">
    <source>
        <dbReference type="ARBA" id="ARBA00022839"/>
    </source>
</evidence>
<comment type="similarity">
    <text evidence="8">Belongs to the RNR ribonuclease family. RNase R subfamily.</text>
</comment>
<dbReference type="InterPro" id="IPR022966">
    <property type="entry name" value="RNase_II/R_CS"/>
</dbReference>
<evidence type="ECO:0000313" key="10">
    <source>
        <dbReference type="EMBL" id="MFA9462312.1"/>
    </source>
</evidence>
<dbReference type="Pfam" id="PF17876">
    <property type="entry name" value="CSD2"/>
    <property type="match status" value="1"/>
</dbReference>
<dbReference type="InterPro" id="IPR001900">
    <property type="entry name" value="RNase_II/R"/>
</dbReference>
<comment type="function">
    <text evidence="8">3'-5' exoribonuclease that releases 5'-nucleoside monophosphates and is involved in maturation of structured RNAs.</text>
</comment>
<name>A0ABV4TYB6_9GAMM</name>
<dbReference type="InterPro" id="IPR013668">
    <property type="entry name" value="RNase_R_HTH_12"/>
</dbReference>
<dbReference type="NCBIfam" id="TIGR00358">
    <property type="entry name" value="3_prime_RNase"/>
    <property type="match status" value="1"/>
</dbReference>
<keyword evidence="7 8" id="KW-0694">RNA-binding</keyword>
<dbReference type="HAMAP" id="MF_01895">
    <property type="entry name" value="RNase_R"/>
    <property type="match status" value="1"/>
</dbReference>
<evidence type="ECO:0000259" key="9">
    <source>
        <dbReference type="PROSITE" id="PS50126"/>
    </source>
</evidence>
<comment type="caution">
    <text evidence="10">The sequence shown here is derived from an EMBL/GenBank/DDBJ whole genome shotgun (WGS) entry which is preliminary data.</text>
</comment>
<dbReference type="InterPro" id="IPR040476">
    <property type="entry name" value="CSD2"/>
</dbReference>
<dbReference type="InterPro" id="IPR011129">
    <property type="entry name" value="CSD"/>
</dbReference>
<evidence type="ECO:0000256" key="2">
    <source>
        <dbReference type="ARBA" id="ARBA00004496"/>
    </source>
</evidence>
<dbReference type="SMART" id="SM00316">
    <property type="entry name" value="S1"/>
    <property type="match status" value="1"/>
</dbReference>
<evidence type="ECO:0000313" key="11">
    <source>
        <dbReference type="Proteomes" id="UP001575181"/>
    </source>
</evidence>
<gene>
    <name evidence="8 10" type="primary">rnr</name>
    <name evidence="10" type="ORF">ACERLL_15975</name>
</gene>
<dbReference type="SMART" id="SM00955">
    <property type="entry name" value="RNB"/>
    <property type="match status" value="1"/>
</dbReference>
<dbReference type="Proteomes" id="UP001575181">
    <property type="component" value="Unassembled WGS sequence"/>
</dbReference>
<dbReference type="InterPro" id="IPR011805">
    <property type="entry name" value="RNase_R"/>
</dbReference>
<keyword evidence="6 8" id="KW-0269">Exonuclease</keyword>
<evidence type="ECO:0000256" key="7">
    <source>
        <dbReference type="ARBA" id="ARBA00022884"/>
    </source>
</evidence>
<dbReference type="GO" id="GO:0008859">
    <property type="term" value="F:exoribonuclease II activity"/>
    <property type="evidence" value="ECO:0007669"/>
    <property type="project" value="UniProtKB-EC"/>
</dbReference>
<dbReference type="PANTHER" id="PTHR23355:SF9">
    <property type="entry name" value="DIS3-LIKE EXONUCLEASE 2"/>
    <property type="match status" value="1"/>
</dbReference>
<dbReference type="NCBIfam" id="TIGR02063">
    <property type="entry name" value="RNase_R"/>
    <property type="match status" value="1"/>
</dbReference>
<dbReference type="CDD" id="cd04471">
    <property type="entry name" value="S1_RNase_R"/>
    <property type="match status" value="1"/>
</dbReference>